<protein>
    <submittedName>
        <fullName evidence="1">Lactococcin 972 family bacteriocin</fullName>
    </submittedName>
</protein>
<dbReference type="OrthoDB" id="2225429at2"/>
<dbReference type="NCBIfam" id="TIGR01653">
    <property type="entry name" value="lactococcin_972"/>
    <property type="match status" value="1"/>
</dbReference>
<dbReference type="Proteomes" id="UP000269331">
    <property type="component" value="Chromosome"/>
</dbReference>
<organism evidence="1 2">
    <name type="scientific">Streptococcus ruminantium</name>
    <dbReference type="NCBI Taxonomy" id="1917441"/>
    <lineage>
        <taxon>Bacteria</taxon>
        <taxon>Bacillati</taxon>
        <taxon>Bacillota</taxon>
        <taxon>Bacilli</taxon>
        <taxon>Lactobacillales</taxon>
        <taxon>Streptococcaceae</taxon>
        <taxon>Streptococcus</taxon>
    </lineage>
</organism>
<dbReference type="AlphaFoldDB" id="A0A2Z5TQ47"/>
<dbReference type="RefSeq" id="WP_120172472.1">
    <property type="nucleotide sequence ID" value="NZ_BCEW01000009.1"/>
</dbReference>
<sequence>MLTIPVVVLAVEVGGGYWNYGVGWSGNFGYSDYLHNSKTHSSSIKFDGQVVASSRAQPGVWAKSVYYRFPPTRMSYYWNTY</sequence>
<dbReference type="Pfam" id="PF09683">
    <property type="entry name" value="Lactococcin_972"/>
    <property type="match status" value="1"/>
</dbReference>
<gene>
    <name evidence="1" type="ORF">SR187_4585</name>
</gene>
<dbReference type="KEGG" id="srq:SR187_4585"/>
<evidence type="ECO:0000313" key="2">
    <source>
        <dbReference type="Proteomes" id="UP000269331"/>
    </source>
</evidence>
<name>A0A2Z5TQ47_9STRE</name>
<dbReference type="EMBL" id="AP018400">
    <property type="protein sequence ID" value="BBA92525.1"/>
    <property type="molecule type" value="Genomic_DNA"/>
</dbReference>
<reference evidence="1 2" key="1">
    <citation type="journal article" date="2018" name="Genome Biol. Evol.">
        <title>Complete Genome Sequence of Streptococcus ruminantium sp. nov. GUT-187T (=DSM 104980T =JCM 31869T), the Type Strain of S. ruminantium, and Comparison with Genome Sequences of Streptococcus suis Strains.</title>
        <authorList>
            <person name="Tohya M."/>
            <person name="Sekizaki T."/>
            <person name="Miyoshi-Akiyama T."/>
        </authorList>
    </citation>
    <scope>NUCLEOTIDE SEQUENCE [LARGE SCALE GENOMIC DNA]</scope>
    <source>
        <strain evidence="1 2">GUT187T</strain>
    </source>
</reference>
<dbReference type="Gene3D" id="2.60.40.2850">
    <property type="match status" value="1"/>
</dbReference>
<evidence type="ECO:0000313" key="1">
    <source>
        <dbReference type="EMBL" id="BBA92525.1"/>
    </source>
</evidence>
<proteinExistence type="predicted"/>
<dbReference type="InterPro" id="IPR006540">
    <property type="entry name" value="Lactococcin_972"/>
</dbReference>
<accession>A0A2Z5TQ47</accession>